<dbReference type="InterPro" id="IPR051676">
    <property type="entry name" value="UPF0053_domain"/>
</dbReference>
<evidence type="ECO:0000256" key="5">
    <source>
        <dbReference type="ARBA" id="ARBA00022737"/>
    </source>
</evidence>
<feature type="domain" description="CBS" evidence="13">
    <location>
        <begin position="217"/>
        <end position="276"/>
    </location>
</feature>
<dbReference type="InterPro" id="IPR016169">
    <property type="entry name" value="FAD-bd_PCMH_sub2"/>
</dbReference>
<evidence type="ECO:0000259" key="13">
    <source>
        <dbReference type="PROSITE" id="PS51371"/>
    </source>
</evidence>
<proteinExistence type="inferred from homology"/>
<dbReference type="PROSITE" id="PS51371">
    <property type="entry name" value="CBS"/>
    <property type="match status" value="2"/>
</dbReference>
<evidence type="ECO:0000313" key="16">
    <source>
        <dbReference type="Proteomes" id="UP000016638"/>
    </source>
</evidence>
<dbReference type="SUPFAM" id="SSF54631">
    <property type="entry name" value="CBS-domain pair"/>
    <property type="match status" value="1"/>
</dbReference>
<dbReference type="Gene3D" id="3.10.580.10">
    <property type="entry name" value="CBS-domain"/>
    <property type="match status" value="1"/>
</dbReference>
<name>U2SYX4_9ACTN</name>
<dbReference type="FunFam" id="3.10.580.10:FF:000002">
    <property type="entry name" value="Magnesium/cobalt efflux protein CorC"/>
    <property type="match status" value="1"/>
</dbReference>
<feature type="domain" description="CBS" evidence="13">
    <location>
        <begin position="283"/>
        <end position="340"/>
    </location>
</feature>
<dbReference type="PATRIC" id="fig|1125712.3.peg.2508"/>
<keyword evidence="3" id="KW-1003">Cell membrane</keyword>
<evidence type="ECO:0000256" key="10">
    <source>
        <dbReference type="PROSITE-ProRule" id="PRU01193"/>
    </source>
</evidence>
<comment type="caution">
    <text evidence="15">The sequence shown here is derived from an EMBL/GenBank/DDBJ whole genome shotgun (WGS) entry which is preliminary data.</text>
</comment>
<evidence type="ECO:0000256" key="11">
    <source>
        <dbReference type="SAM" id="MobiDB-lite"/>
    </source>
</evidence>
<protein>
    <submittedName>
        <fullName evidence="15">Membrane protein, PF01595 family</fullName>
    </submittedName>
</protein>
<dbReference type="RefSeq" id="WP_021727409.1">
    <property type="nucleotide sequence ID" value="NZ_AWEZ01000073.1"/>
</dbReference>
<evidence type="ECO:0000256" key="3">
    <source>
        <dbReference type="ARBA" id="ARBA00022475"/>
    </source>
</evidence>
<dbReference type="InterPro" id="IPR036318">
    <property type="entry name" value="FAD-bd_PCMH-like_sf"/>
</dbReference>
<feature type="transmembrane region" description="Helical" evidence="12">
    <location>
        <begin position="99"/>
        <end position="119"/>
    </location>
</feature>
<dbReference type="CDD" id="cd04590">
    <property type="entry name" value="CBS_pair_CorC_HlyC_assoc"/>
    <property type="match status" value="1"/>
</dbReference>
<sequence>MDIALSITVTVLLTIANGYFSMSEMALSTARKVLLDHDAEEGDRRAAAASAVVENPDRFLAAIQVGITLLGFFSSAFAATSLSAPFGAWFASLGVDESIATGLATVIITLVVSYFSIVVGELVPKRMAMADAEGMAKRVVEAISGFSHLVRPLVALTAASADGLACLLHVKSTDDRQDVSEDEIRYMVTDSDELSDEEKSMIHEVIDLGDTNAREVMVPRVDVTFMEDDSTLGDVLDVMRRTGYSRIPIYHEDLDRIVGIAHIKDLIGPVLDDHAAGEDIRTYVRKPDFVPDTKDIIPLLSEMRGAHDQMVIVVDEYGGTAGVITIEDIVEEVVGEIEDEFDPDNKYLTRLSDREWLVDGRFSIDDAIELGWPIQDSEEYETIAGFVLDVADGLPRPGEEFNVDGYVFHVQSMRGRRVSLLRVTAPEQSLEAGDAERDDGASPEEQGDG</sequence>
<evidence type="ECO:0000256" key="1">
    <source>
        <dbReference type="ARBA" id="ARBA00004651"/>
    </source>
</evidence>
<dbReference type="InterPro" id="IPR044751">
    <property type="entry name" value="Ion_transp-like_CBS"/>
</dbReference>
<feature type="transmembrane region" description="Helical" evidence="12">
    <location>
        <begin position="59"/>
        <end position="79"/>
    </location>
</feature>
<dbReference type="PROSITE" id="PS51846">
    <property type="entry name" value="CNNM"/>
    <property type="match status" value="1"/>
</dbReference>
<dbReference type="InterPro" id="IPR046342">
    <property type="entry name" value="CBS_dom_sf"/>
</dbReference>
<dbReference type="PANTHER" id="PTHR43099:SF5">
    <property type="entry name" value="HLYC_CORC FAMILY TRANSPORTER"/>
    <property type="match status" value="1"/>
</dbReference>
<dbReference type="STRING" id="1125712.HMPREF1316_0841"/>
<evidence type="ECO:0000313" key="15">
    <source>
        <dbReference type="EMBL" id="ERL06024.1"/>
    </source>
</evidence>
<dbReference type="GO" id="GO:0050660">
    <property type="term" value="F:flavin adenine dinucleotide binding"/>
    <property type="evidence" value="ECO:0007669"/>
    <property type="project" value="InterPro"/>
</dbReference>
<evidence type="ECO:0000256" key="4">
    <source>
        <dbReference type="ARBA" id="ARBA00022692"/>
    </source>
</evidence>
<evidence type="ECO:0000256" key="2">
    <source>
        <dbReference type="ARBA" id="ARBA00006337"/>
    </source>
</evidence>
<reference evidence="15 16" key="1">
    <citation type="submission" date="2013-08" db="EMBL/GenBank/DDBJ databases">
        <authorList>
            <person name="Durkin A.S."/>
            <person name="Haft D.R."/>
            <person name="McCorrison J."/>
            <person name="Torralba M."/>
            <person name="Gillis M."/>
            <person name="Haft D.H."/>
            <person name="Methe B."/>
            <person name="Sutton G."/>
            <person name="Nelson K.E."/>
        </authorList>
    </citation>
    <scope>NUCLEOTIDE SEQUENCE [LARGE SCALE GENOMIC DNA]</scope>
    <source>
        <strain evidence="15 16">F0195</strain>
    </source>
</reference>
<organism evidence="15 16">
    <name type="scientific">Olsenella profusa F0195</name>
    <dbReference type="NCBI Taxonomy" id="1125712"/>
    <lineage>
        <taxon>Bacteria</taxon>
        <taxon>Bacillati</taxon>
        <taxon>Actinomycetota</taxon>
        <taxon>Coriobacteriia</taxon>
        <taxon>Coriobacteriales</taxon>
        <taxon>Atopobiaceae</taxon>
        <taxon>Olsenella</taxon>
    </lineage>
</organism>
<dbReference type="Gene3D" id="3.30.465.10">
    <property type="match status" value="1"/>
</dbReference>
<dbReference type="OrthoDB" id="110231at2"/>
<evidence type="ECO:0000256" key="8">
    <source>
        <dbReference type="ARBA" id="ARBA00023136"/>
    </source>
</evidence>
<dbReference type="SMART" id="SM00116">
    <property type="entry name" value="CBS"/>
    <property type="match status" value="1"/>
</dbReference>
<comment type="similarity">
    <text evidence="2">Belongs to the UPF0053 family.</text>
</comment>
<dbReference type="InterPro" id="IPR002550">
    <property type="entry name" value="CNNM"/>
</dbReference>
<dbReference type="Pfam" id="PF01595">
    <property type="entry name" value="CNNM"/>
    <property type="match status" value="1"/>
</dbReference>
<dbReference type="AlphaFoldDB" id="U2SYX4"/>
<dbReference type="InterPro" id="IPR005170">
    <property type="entry name" value="Transptr-assoc_dom"/>
</dbReference>
<dbReference type="Pfam" id="PF00571">
    <property type="entry name" value="CBS"/>
    <property type="match status" value="2"/>
</dbReference>
<dbReference type="GO" id="GO:0005886">
    <property type="term" value="C:plasma membrane"/>
    <property type="evidence" value="ECO:0007669"/>
    <property type="project" value="UniProtKB-SubCell"/>
</dbReference>
<dbReference type="SMART" id="SM01091">
    <property type="entry name" value="CorC_HlyC"/>
    <property type="match status" value="1"/>
</dbReference>
<dbReference type="SUPFAM" id="SSF56176">
    <property type="entry name" value="FAD-binding/transporter-associated domain-like"/>
    <property type="match status" value="1"/>
</dbReference>
<feature type="region of interest" description="Disordered" evidence="11">
    <location>
        <begin position="427"/>
        <end position="449"/>
    </location>
</feature>
<dbReference type="PANTHER" id="PTHR43099">
    <property type="entry name" value="UPF0053 PROTEIN YRKA"/>
    <property type="match status" value="1"/>
</dbReference>
<dbReference type="Pfam" id="PF03471">
    <property type="entry name" value="CorC_HlyC"/>
    <property type="match status" value="1"/>
</dbReference>
<gene>
    <name evidence="15" type="ORF">HMPREF1316_0841</name>
</gene>
<keyword evidence="8 10" id="KW-0472">Membrane</keyword>
<keyword evidence="6 10" id="KW-1133">Transmembrane helix</keyword>
<feature type="domain" description="CNNM transmembrane" evidence="14">
    <location>
        <begin position="1"/>
        <end position="201"/>
    </location>
</feature>
<dbReference type="Proteomes" id="UP000016638">
    <property type="component" value="Unassembled WGS sequence"/>
</dbReference>
<evidence type="ECO:0000256" key="6">
    <source>
        <dbReference type="ARBA" id="ARBA00022989"/>
    </source>
</evidence>
<evidence type="ECO:0000256" key="7">
    <source>
        <dbReference type="ARBA" id="ARBA00023122"/>
    </source>
</evidence>
<dbReference type="EMBL" id="AWEZ01000073">
    <property type="protein sequence ID" value="ERL06024.1"/>
    <property type="molecule type" value="Genomic_DNA"/>
</dbReference>
<keyword evidence="4 10" id="KW-0812">Transmembrane</keyword>
<evidence type="ECO:0000256" key="12">
    <source>
        <dbReference type="SAM" id="Phobius"/>
    </source>
</evidence>
<evidence type="ECO:0000256" key="9">
    <source>
        <dbReference type="PROSITE-ProRule" id="PRU00703"/>
    </source>
</evidence>
<dbReference type="eggNOG" id="COG1253">
    <property type="taxonomic scope" value="Bacteria"/>
</dbReference>
<accession>U2SYX4</accession>
<dbReference type="InterPro" id="IPR000644">
    <property type="entry name" value="CBS_dom"/>
</dbReference>
<comment type="subcellular location">
    <subcellularLocation>
        <location evidence="1">Cell membrane</location>
        <topology evidence="1">Multi-pass membrane protein</topology>
    </subcellularLocation>
</comment>
<evidence type="ECO:0000259" key="14">
    <source>
        <dbReference type="PROSITE" id="PS51846"/>
    </source>
</evidence>
<keyword evidence="5" id="KW-0677">Repeat</keyword>
<keyword evidence="16" id="KW-1185">Reference proteome</keyword>
<keyword evidence="7 9" id="KW-0129">CBS domain</keyword>